<sequence>KHFLLLHSAAYILSSSTLIRTHLHFAEQFIRTFISHSVVIYGKSFVVYNVHSLSHLSKECQEHGTMDNFSAFRYENRLKSIKDSLMSCYK</sequence>
<dbReference type="EMBL" id="GL436896">
    <property type="protein sequence ID" value="EFN71379.1"/>
    <property type="molecule type" value="Genomic_DNA"/>
</dbReference>
<dbReference type="InParanoid" id="E2A5B0"/>
<keyword evidence="2" id="KW-1185">Reference proteome</keyword>
<evidence type="ECO:0000313" key="1">
    <source>
        <dbReference type="EMBL" id="EFN71379.1"/>
    </source>
</evidence>
<dbReference type="OMA" id="CHLADEC"/>
<protein>
    <recommendedName>
        <fullName evidence="3">DUF4218 domain-containing protein</fullName>
    </recommendedName>
</protein>
<accession>E2A5B0</accession>
<feature type="non-terminal residue" evidence="1">
    <location>
        <position position="1"/>
    </location>
</feature>
<organism evidence="2">
    <name type="scientific">Camponotus floridanus</name>
    <name type="common">Florida carpenter ant</name>
    <dbReference type="NCBI Taxonomy" id="104421"/>
    <lineage>
        <taxon>Eukaryota</taxon>
        <taxon>Metazoa</taxon>
        <taxon>Ecdysozoa</taxon>
        <taxon>Arthropoda</taxon>
        <taxon>Hexapoda</taxon>
        <taxon>Insecta</taxon>
        <taxon>Pterygota</taxon>
        <taxon>Neoptera</taxon>
        <taxon>Endopterygota</taxon>
        <taxon>Hymenoptera</taxon>
        <taxon>Apocrita</taxon>
        <taxon>Aculeata</taxon>
        <taxon>Formicoidea</taxon>
        <taxon>Formicidae</taxon>
        <taxon>Formicinae</taxon>
        <taxon>Camponotus</taxon>
    </lineage>
</organism>
<dbReference type="AlphaFoldDB" id="E2A5B0"/>
<dbReference type="Proteomes" id="UP000000311">
    <property type="component" value="Unassembled WGS sequence"/>
</dbReference>
<reference evidence="1 2" key="1">
    <citation type="journal article" date="2010" name="Science">
        <title>Genomic comparison of the ants Camponotus floridanus and Harpegnathos saltator.</title>
        <authorList>
            <person name="Bonasio R."/>
            <person name="Zhang G."/>
            <person name="Ye C."/>
            <person name="Mutti N.S."/>
            <person name="Fang X."/>
            <person name="Qin N."/>
            <person name="Donahue G."/>
            <person name="Yang P."/>
            <person name="Li Q."/>
            <person name="Li C."/>
            <person name="Zhang P."/>
            <person name="Huang Z."/>
            <person name="Berger S.L."/>
            <person name="Reinberg D."/>
            <person name="Wang J."/>
            <person name="Liebig J."/>
        </authorList>
    </citation>
    <scope>NUCLEOTIDE SEQUENCE [LARGE SCALE GENOMIC DNA]</scope>
    <source>
        <strain evidence="2">C129</strain>
    </source>
</reference>
<name>E2A5B0_CAMFO</name>
<evidence type="ECO:0000313" key="2">
    <source>
        <dbReference type="Proteomes" id="UP000000311"/>
    </source>
</evidence>
<proteinExistence type="predicted"/>
<feature type="non-terminal residue" evidence="1">
    <location>
        <position position="90"/>
    </location>
</feature>
<gene>
    <name evidence="1" type="ORF">EAG_00250</name>
</gene>
<evidence type="ECO:0008006" key="3">
    <source>
        <dbReference type="Google" id="ProtNLM"/>
    </source>
</evidence>
<dbReference type="OrthoDB" id="7546059at2759"/>